<feature type="region of interest" description="Disordered" evidence="18">
    <location>
        <begin position="244"/>
        <end position="281"/>
    </location>
</feature>
<dbReference type="InterPro" id="IPR000276">
    <property type="entry name" value="GPCR_Rhodpsn"/>
</dbReference>
<keyword evidence="15" id="KW-0449">Lipoprotein</keyword>
<evidence type="ECO:0000256" key="19">
    <source>
        <dbReference type="SAM" id="Phobius"/>
    </source>
</evidence>
<reference evidence="21 22" key="1">
    <citation type="submission" date="2022-11" db="EMBL/GenBank/DDBJ databases">
        <title>Whole genome sequence of Eschrichtius robustus ER-17-0199.</title>
        <authorList>
            <person name="Bruniche-Olsen A."/>
            <person name="Black A.N."/>
            <person name="Fields C.J."/>
            <person name="Walden K."/>
            <person name="Dewoody J.A."/>
        </authorList>
    </citation>
    <scope>NUCLEOTIDE SEQUENCE [LARGE SCALE GENOMIC DNA]</scope>
    <source>
        <strain evidence="21">ER-17-0199</strain>
        <tissue evidence="21">Blubber</tissue>
    </source>
</reference>
<feature type="transmembrane region" description="Helical" evidence="19">
    <location>
        <begin position="340"/>
        <end position="364"/>
    </location>
</feature>
<evidence type="ECO:0000313" key="22">
    <source>
        <dbReference type="Proteomes" id="UP001159641"/>
    </source>
</evidence>
<accession>A0AB34HDS4</accession>
<feature type="domain" description="G-protein coupled receptors family 1 profile" evidence="20">
    <location>
        <begin position="356"/>
        <end position="732"/>
    </location>
</feature>
<feature type="transmembrane region" description="Helical" evidence="19">
    <location>
        <begin position="415"/>
        <end position="435"/>
    </location>
</feature>
<keyword evidence="11" id="KW-1015">Disulfide bond</keyword>
<dbReference type="SUPFAM" id="SSF81321">
    <property type="entry name" value="Family A G protein-coupled receptor-like"/>
    <property type="match status" value="1"/>
</dbReference>
<feature type="region of interest" description="Disordered" evidence="18">
    <location>
        <begin position="70"/>
        <end position="216"/>
    </location>
</feature>
<evidence type="ECO:0000256" key="7">
    <source>
        <dbReference type="ARBA" id="ARBA00022989"/>
    </source>
</evidence>
<dbReference type="PROSITE" id="PS50262">
    <property type="entry name" value="G_PROTEIN_RECEP_F1_2"/>
    <property type="match status" value="1"/>
</dbReference>
<dbReference type="GO" id="GO:0051379">
    <property type="term" value="F:epinephrine binding"/>
    <property type="evidence" value="ECO:0007669"/>
    <property type="project" value="TreeGrafter"/>
</dbReference>
<keyword evidence="3" id="KW-1003">Cell membrane</keyword>
<comment type="caution">
    <text evidence="21">The sequence shown here is derived from an EMBL/GenBank/DDBJ whole genome shotgun (WGS) entry which is preliminary data.</text>
</comment>
<dbReference type="SMART" id="SM01381">
    <property type="entry name" value="7TM_GPCR_Srsx"/>
    <property type="match status" value="1"/>
</dbReference>
<dbReference type="PANTHER" id="PTHR24248:SF24">
    <property type="entry name" value="ALPHA-2A ADRENERGIC RECEPTOR"/>
    <property type="match status" value="1"/>
</dbReference>
<evidence type="ECO:0000256" key="11">
    <source>
        <dbReference type="ARBA" id="ARBA00023157"/>
    </source>
</evidence>
<evidence type="ECO:0000256" key="14">
    <source>
        <dbReference type="ARBA" id="ARBA00023224"/>
    </source>
</evidence>
<feature type="region of interest" description="Disordered" evidence="18">
    <location>
        <begin position="533"/>
        <end position="670"/>
    </location>
</feature>
<keyword evidence="10" id="KW-0564">Palmitate</keyword>
<dbReference type="GO" id="GO:0004938">
    <property type="term" value="F:alpha2-adrenergic receptor activity"/>
    <property type="evidence" value="ECO:0007669"/>
    <property type="project" value="InterPro"/>
</dbReference>
<dbReference type="InterPro" id="IPR002233">
    <property type="entry name" value="ADR_fam"/>
</dbReference>
<dbReference type="PRINTS" id="PR01103">
    <property type="entry name" value="ADRENERGICR"/>
</dbReference>
<keyword evidence="13" id="KW-0325">Glycoprotein</keyword>
<dbReference type="Gene3D" id="1.20.1070.10">
    <property type="entry name" value="Rhodopsin 7-helix transmembrane proteins"/>
    <property type="match status" value="1"/>
</dbReference>
<dbReference type="EMBL" id="JAIQCJ010001425">
    <property type="protein sequence ID" value="KAJ8789522.1"/>
    <property type="molecule type" value="Genomic_DNA"/>
</dbReference>
<evidence type="ECO:0000256" key="5">
    <source>
        <dbReference type="ARBA" id="ARBA00022553"/>
    </source>
</evidence>
<proteinExistence type="inferred from homology"/>
<dbReference type="AlphaFoldDB" id="A0AB34HDS4"/>
<dbReference type="Proteomes" id="UP001159641">
    <property type="component" value="Unassembled WGS sequence"/>
</dbReference>
<dbReference type="PRINTS" id="PR00237">
    <property type="entry name" value="GPCRRHODOPSN"/>
</dbReference>
<feature type="compositionally biased region" description="Polar residues" evidence="18">
    <location>
        <begin position="312"/>
        <end position="321"/>
    </location>
</feature>
<evidence type="ECO:0000256" key="6">
    <source>
        <dbReference type="ARBA" id="ARBA00022692"/>
    </source>
</evidence>
<feature type="transmembrane region" description="Helical" evidence="19">
    <location>
        <begin position="678"/>
        <end position="696"/>
    </location>
</feature>
<keyword evidence="8 17" id="KW-0297">G-protein coupled receptor</keyword>
<feature type="transmembrane region" description="Helical" evidence="19">
    <location>
        <begin position="456"/>
        <end position="476"/>
    </location>
</feature>
<keyword evidence="5" id="KW-0597">Phosphoprotein</keyword>
<evidence type="ECO:0000256" key="2">
    <source>
        <dbReference type="ARBA" id="ARBA00016136"/>
    </source>
</evidence>
<dbReference type="PROSITE" id="PS00237">
    <property type="entry name" value="G_PROTEIN_RECEP_F1_1"/>
    <property type="match status" value="1"/>
</dbReference>
<feature type="transmembrane region" description="Helical" evidence="19">
    <location>
        <begin position="501"/>
        <end position="523"/>
    </location>
</feature>
<feature type="transmembrane region" description="Helical" evidence="19">
    <location>
        <begin position="376"/>
        <end position="395"/>
    </location>
</feature>
<dbReference type="GO" id="GO:0006940">
    <property type="term" value="P:regulation of smooth muscle contraction"/>
    <property type="evidence" value="ECO:0007669"/>
    <property type="project" value="InterPro"/>
</dbReference>
<feature type="compositionally biased region" description="Basic and acidic residues" evidence="18">
    <location>
        <begin position="604"/>
        <end position="621"/>
    </location>
</feature>
<dbReference type="GO" id="GO:0030168">
    <property type="term" value="P:platelet activation"/>
    <property type="evidence" value="ECO:0007669"/>
    <property type="project" value="InterPro"/>
</dbReference>
<keyword evidence="14 17" id="KW-0807">Transducer</keyword>
<dbReference type="InterPro" id="IPR001946">
    <property type="entry name" value="ADRA2A_rcpt"/>
</dbReference>
<evidence type="ECO:0000256" key="8">
    <source>
        <dbReference type="ARBA" id="ARBA00023040"/>
    </source>
</evidence>
<keyword evidence="4" id="KW-0488">Methylation</keyword>
<evidence type="ECO:0000256" key="4">
    <source>
        <dbReference type="ARBA" id="ARBA00022481"/>
    </source>
</evidence>
<dbReference type="PRINTS" id="PR00558">
    <property type="entry name" value="ADRENRGCA2AR"/>
</dbReference>
<comment type="similarity">
    <text evidence="17">Belongs to the G-protein coupled receptor 1 family.</text>
</comment>
<feature type="region of interest" description="Disordered" evidence="18">
    <location>
        <begin position="304"/>
        <end position="324"/>
    </location>
</feature>
<keyword evidence="6 17" id="KW-0812">Transmembrane</keyword>
<keyword evidence="9 19" id="KW-0472">Membrane</keyword>
<gene>
    <name evidence="21" type="ORF">J1605_022049</name>
</gene>
<dbReference type="Pfam" id="PF00001">
    <property type="entry name" value="7tm_1"/>
    <property type="match status" value="1"/>
</dbReference>
<dbReference type="PANTHER" id="PTHR24248">
    <property type="entry name" value="ADRENERGIC RECEPTOR-RELATED G-PROTEIN COUPLED RECEPTOR"/>
    <property type="match status" value="1"/>
</dbReference>
<sequence>MPVLRSVACSALPDVTLSDQSSLSLGETVHTQEGWILTCAFLSHQPHSPRCQEHLRKSVARPRAGLLRMRPVPVVASPDSAGGPPPFPPESHSARCGHSRVPDARPAAGAPPPGHPQHLLPQDLRSCPNSRCPRTPAVPSRSAPEARRADAQETPLPRPRLLEGRSPTRLGPPEDGGAFMRPAHPSPRRRLRAPRAAPQPLQGTQLWKSRGAPRGGRVRTLAPARASPAPQRLGEARESVIASGISGSASQRPLLHVRRGGASGAQEEEEDQRAAAGRQLAAGPGERAPAFMFRQEQPLAEGSFAPMGSLQPDASNASWNGTEAPGGGARATPYSLQVTLTLVCLAGLLMLFTVFGNVLVIIAVFTSRALKAPQNLFLVSLASADILVATLVIPFSLANEVMGYWYFGKAWCEIYLALDVLFCTSSIVHLCAISLDRYWSITQAIEYNLKRTPRRIKAIIVTVWVISAVISFPPLISIEKKGGSGGQQPAEPRCEINDQKWYVISSCIGSFFAPCLIMILVYVRIYQIAKRRTRVPPSRRGPDAAAKLPGGAKRRPNGLGPERGVGPVGAEAESLPAQLNGAPGEPTPAGPREADALDLEESSSSEHAERPPETRRSERGPRAKGKARAIQVKPGDSLPRRGPGATGPGAPAAGHGEERGGGAKASRWRGRQNREKRFTFVLAVVIGVFVACWFPFFFTYTLTAVGCSVPRTLFKFFFWFGYCNSSLNPVIYTIFNHDFRRAFKKILCRVDRKRIV</sequence>
<comment type="subcellular location">
    <subcellularLocation>
        <location evidence="1">Cell membrane</location>
        <topology evidence="1">Multi-pass membrane protein</topology>
    </subcellularLocation>
</comment>
<keyword evidence="22" id="KW-1185">Reference proteome</keyword>
<name>A0AB34HDS4_ESCRO</name>
<evidence type="ECO:0000259" key="20">
    <source>
        <dbReference type="PROSITE" id="PS50262"/>
    </source>
</evidence>
<evidence type="ECO:0000256" key="18">
    <source>
        <dbReference type="SAM" id="MobiDB-lite"/>
    </source>
</evidence>
<dbReference type="GO" id="GO:0005886">
    <property type="term" value="C:plasma membrane"/>
    <property type="evidence" value="ECO:0007669"/>
    <property type="project" value="UniProtKB-SubCell"/>
</dbReference>
<keyword evidence="12 17" id="KW-0675">Receptor</keyword>
<evidence type="ECO:0000256" key="3">
    <source>
        <dbReference type="ARBA" id="ARBA00022475"/>
    </source>
</evidence>
<evidence type="ECO:0000256" key="1">
    <source>
        <dbReference type="ARBA" id="ARBA00004651"/>
    </source>
</evidence>
<feature type="transmembrane region" description="Helical" evidence="19">
    <location>
        <begin position="716"/>
        <end position="735"/>
    </location>
</feature>
<evidence type="ECO:0000256" key="15">
    <source>
        <dbReference type="ARBA" id="ARBA00023288"/>
    </source>
</evidence>
<keyword evidence="7 19" id="KW-1133">Transmembrane helix</keyword>
<dbReference type="GO" id="GO:0019229">
    <property type="term" value="P:regulation of vasoconstriction"/>
    <property type="evidence" value="ECO:0007669"/>
    <property type="project" value="InterPro"/>
</dbReference>
<evidence type="ECO:0000256" key="10">
    <source>
        <dbReference type="ARBA" id="ARBA00023139"/>
    </source>
</evidence>
<feature type="compositionally biased region" description="Low complexity" evidence="18">
    <location>
        <begin position="640"/>
        <end position="654"/>
    </location>
</feature>
<protein>
    <recommendedName>
        <fullName evidence="2">Alpha-2A adrenergic receptor</fullName>
    </recommendedName>
    <alternativeName>
        <fullName evidence="16">Alpha-2A adrenoreceptor</fullName>
    </alternativeName>
</protein>
<dbReference type="InterPro" id="IPR017452">
    <property type="entry name" value="GPCR_Rhodpsn_7TM"/>
</dbReference>
<evidence type="ECO:0000313" key="21">
    <source>
        <dbReference type="EMBL" id="KAJ8789522.1"/>
    </source>
</evidence>
<evidence type="ECO:0000256" key="16">
    <source>
        <dbReference type="ARBA" id="ARBA00031245"/>
    </source>
</evidence>
<evidence type="ECO:0000256" key="12">
    <source>
        <dbReference type="ARBA" id="ARBA00023170"/>
    </source>
</evidence>
<evidence type="ECO:0000256" key="9">
    <source>
        <dbReference type="ARBA" id="ARBA00023136"/>
    </source>
</evidence>
<dbReference type="CDD" id="cd15322">
    <property type="entry name" value="7tmA_alpha2A_AR"/>
    <property type="match status" value="1"/>
</dbReference>
<evidence type="ECO:0000256" key="13">
    <source>
        <dbReference type="ARBA" id="ARBA00023180"/>
    </source>
</evidence>
<organism evidence="21 22">
    <name type="scientific">Eschrichtius robustus</name>
    <name type="common">California gray whale</name>
    <name type="synonym">Eschrichtius gibbosus</name>
    <dbReference type="NCBI Taxonomy" id="9764"/>
    <lineage>
        <taxon>Eukaryota</taxon>
        <taxon>Metazoa</taxon>
        <taxon>Chordata</taxon>
        <taxon>Craniata</taxon>
        <taxon>Vertebrata</taxon>
        <taxon>Euteleostomi</taxon>
        <taxon>Mammalia</taxon>
        <taxon>Eutheria</taxon>
        <taxon>Laurasiatheria</taxon>
        <taxon>Artiodactyla</taxon>
        <taxon>Whippomorpha</taxon>
        <taxon>Cetacea</taxon>
        <taxon>Mysticeti</taxon>
        <taxon>Eschrichtiidae</taxon>
        <taxon>Eschrichtius</taxon>
    </lineage>
</organism>
<evidence type="ECO:0000256" key="17">
    <source>
        <dbReference type="RuleBase" id="RU000688"/>
    </source>
</evidence>